<feature type="compositionally biased region" description="Basic residues" evidence="1">
    <location>
        <begin position="49"/>
        <end position="66"/>
    </location>
</feature>
<dbReference type="Pfam" id="PF01833">
    <property type="entry name" value="TIG"/>
    <property type="match status" value="1"/>
</dbReference>
<proteinExistence type="predicted"/>
<dbReference type="SUPFAM" id="SSF81296">
    <property type="entry name" value="E set domains"/>
    <property type="match status" value="1"/>
</dbReference>
<name>A0AAE6NGC6_STRPT</name>
<reference evidence="3 4" key="1">
    <citation type="submission" date="2017-09" db="EMBL/GenBank/DDBJ databases">
        <authorList>
            <person name="Lee N."/>
            <person name="Cho B.-K."/>
        </authorList>
    </citation>
    <scope>NUCLEOTIDE SEQUENCE [LARGE SCALE GENOMIC DNA]</scope>
    <source>
        <strain evidence="3 4">ATCC 23948</strain>
    </source>
</reference>
<evidence type="ECO:0000256" key="1">
    <source>
        <dbReference type="SAM" id="MobiDB-lite"/>
    </source>
</evidence>
<dbReference type="InterPro" id="IPR013783">
    <property type="entry name" value="Ig-like_fold"/>
</dbReference>
<dbReference type="GO" id="GO:0005975">
    <property type="term" value="P:carbohydrate metabolic process"/>
    <property type="evidence" value="ECO:0007669"/>
    <property type="project" value="UniProtKB-ARBA"/>
</dbReference>
<dbReference type="KEGG" id="spla:CP981_06550"/>
<feature type="region of interest" description="Disordered" evidence="1">
    <location>
        <begin position="100"/>
        <end position="148"/>
    </location>
</feature>
<feature type="compositionally biased region" description="Low complexity" evidence="1">
    <location>
        <begin position="134"/>
        <end position="148"/>
    </location>
</feature>
<sequence>MSPASGPLAGGAAVTLTGTDLSTATAVRFGTHTVVPTVVNDREMGTTTARRRHSRRRRRQRHHSGRRQQELVLHLRRRAHCHRSLAHLRGPFRWHGLHADRDEPDQGERHVQRCAGHQHRGQRRGDFADRHRTAPAGTGTVQVTTPGGNATVPGGFTYTLQRAYVTNSGSGSVSVINTWPQPLTDLTASPALKGRSRHGRLLAGRTGGCGLGR</sequence>
<feature type="region of interest" description="Disordered" evidence="1">
    <location>
        <begin position="38"/>
        <end position="69"/>
    </location>
</feature>
<evidence type="ECO:0000259" key="2">
    <source>
        <dbReference type="Pfam" id="PF01833"/>
    </source>
</evidence>
<dbReference type="CDD" id="cd00102">
    <property type="entry name" value="IPT"/>
    <property type="match status" value="1"/>
</dbReference>
<dbReference type="InterPro" id="IPR002909">
    <property type="entry name" value="IPT_dom"/>
</dbReference>
<feature type="compositionally biased region" description="Basic and acidic residues" evidence="1">
    <location>
        <begin position="123"/>
        <end position="132"/>
    </location>
</feature>
<dbReference type="EMBL" id="CP023691">
    <property type="protein sequence ID" value="QEV51365.1"/>
    <property type="molecule type" value="Genomic_DNA"/>
</dbReference>
<dbReference type="Gene3D" id="2.60.40.10">
    <property type="entry name" value="Immunoglobulins"/>
    <property type="match status" value="1"/>
</dbReference>
<dbReference type="InterPro" id="IPR014756">
    <property type="entry name" value="Ig_E-set"/>
</dbReference>
<evidence type="ECO:0000313" key="4">
    <source>
        <dbReference type="Proteomes" id="UP000325458"/>
    </source>
</evidence>
<accession>A0AAE6NGC6</accession>
<organism evidence="3 4">
    <name type="scientific">Streptomyces platensis</name>
    <dbReference type="NCBI Taxonomy" id="58346"/>
    <lineage>
        <taxon>Bacteria</taxon>
        <taxon>Bacillati</taxon>
        <taxon>Actinomycetota</taxon>
        <taxon>Actinomycetes</taxon>
        <taxon>Kitasatosporales</taxon>
        <taxon>Streptomycetaceae</taxon>
        <taxon>Streptomyces</taxon>
    </lineage>
</organism>
<evidence type="ECO:0000313" key="3">
    <source>
        <dbReference type="EMBL" id="QEV51365.1"/>
    </source>
</evidence>
<protein>
    <recommendedName>
        <fullName evidence="2">IPT/TIG domain-containing protein</fullName>
    </recommendedName>
</protein>
<feature type="compositionally biased region" description="Basic and acidic residues" evidence="1">
    <location>
        <begin position="100"/>
        <end position="111"/>
    </location>
</feature>
<gene>
    <name evidence="3" type="ORF">CP981_06550</name>
</gene>
<feature type="domain" description="IPT/TIG" evidence="2">
    <location>
        <begin position="2"/>
        <end position="48"/>
    </location>
</feature>
<dbReference type="AlphaFoldDB" id="A0AAE6NGC6"/>
<dbReference type="Proteomes" id="UP000325458">
    <property type="component" value="Chromosome"/>
</dbReference>